<dbReference type="SUPFAM" id="SSF53328">
    <property type="entry name" value="Formyltransferase"/>
    <property type="match status" value="1"/>
</dbReference>
<evidence type="ECO:0000256" key="1">
    <source>
        <dbReference type="ARBA" id="ARBA00012261"/>
    </source>
</evidence>
<dbReference type="GO" id="GO:0004479">
    <property type="term" value="F:methionyl-tRNA formyltransferase activity"/>
    <property type="evidence" value="ECO:0007669"/>
    <property type="project" value="UniProtKB-EC"/>
</dbReference>
<evidence type="ECO:0000313" key="4">
    <source>
        <dbReference type="Proteomes" id="UP000177029"/>
    </source>
</evidence>
<dbReference type="Pfam" id="PF00551">
    <property type="entry name" value="Formyl_trans_N"/>
    <property type="match status" value="1"/>
</dbReference>
<name>A0A1F8DPI3_9BACT</name>
<dbReference type="InterPro" id="IPR002376">
    <property type="entry name" value="Formyl_transf_N"/>
</dbReference>
<dbReference type="InterPro" id="IPR041711">
    <property type="entry name" value="Met-tRNA-FMT_N"/>
</dbReference>
<sequence>MIKNPRIIFFGNSKYSVIDAEALRKHFGLSAIVTLPDSINRQTKKPVQGPVNAFARAHHIPLVEAEKLTPDIIEKIKSFSPDFLVVADYGLILPKSLLSVPLYAPLNIHHSLLPKYRGPAPAPAAILNGDKVSGVSVILMTPGVDEGDILAQIPYELKPDETTDSLLTELNKLGAQAVVEVIEKYLEGTAQPKKQNEKQATVTKYMSRNDGLIDLSGNPEINWRKIRAFGTW</sequence>
<comment type="caution">
    <text evidence="3">The sequence shown here is derived from an EMBL/GenBank/DDBJ whole genome shotgun (WGS) entry which is preliminary data.</text>
</comment>
<dbReference type="STRING" id="1802555.A2755_01075"/>
<feature type="domain" description="Formyl transferase N-terminal" evidence="2">
    <location>
        <begin position="20"/>
        <end position="182"/>
    </location>
</feature>
<reference evidence="3 4" key="1">
    <citation type="journal article" date="2016" name="Nat. Commun.">
        <title>Thousands of microbial genomes shed light on interconnected biogeochemical processes in an aquifer system.</title>
        <authorList>
            <person name="Anantharaman K."/>
            <person name="Brown C.T."/>
            <person name="Hug L.A."/>
            <person name="Sharon I."/>
            <person name="Castelle C.J."/>
            <person name="Probst A.J."/>
            <person name="Thomas B.C."/>
            <person name="Singh A."/>
            <person name="Wilkins M.J."/>
            <person name="Karaoz U."/>
            <person name="Brodie E.L."/>
            <person name="Williams K.H."/>
            <person name="Hubbard S.S."/>
            <person name="Banfield J.F."/>
        </authorList>
    </citation>
    <scope>NUCLEOTIDE SEQUENCE [LARGE SCALE GENOMIC DNA]</scope>
</reference>
<evidence type="ECO:0000313" key="3">
    <source>
        <dbReference type="EMBL" id="OGM90530.1"/>
    </source>
</evidence>
<organism evidence="3 4">
    <name type="scientific">Candidatus Wolfebacteria bacterium RIFCSPHIGHO2_01_FULL_48_22</name>
    <dbReference type="NCBI Taxonomy" id="1802555"/>
    <lineage>
        <taxon>Bacteria</taxon>
        <taxon>Candidatus Wolfeibacteriota</taxon>
    </lineage>
</organism>
<gene>
    <name evidence="3" type="ORF">A2755_01075</name>
</gene>
<dbReference type="AlphaFoldDB" id="A0A1F8DPI3"/>
<evidence type="ECO:0000259" key="2">
    <source>
        <dbReference type="Pfam" id="PF00551"/>
    </source>
</evidence>
<dbReference type="InterPro" id="IPR036477">
    <property type="entry name" value="Formyl_transf_N_sf"/>
</dbReference>
<dbReference type="CDD" id="cd08646">
    <property type="entry name" value="FMT_core_Met-tRNA-FMT_N"/>
    <property type="match status" value="1"/>
</dbReference>
<proteinExistence type="predicted"/>
<feature type="non-terminal residue" evidence="3">
    <location>
        <position position="232"/>
    </location>
</feature>
<dbReference type="PANTHER" id="PTHR11138:SF5">
    <property type="entry name" value="METHIONYL-TRNA FORMYLTRANSFERASE, MITOCHONDRIAL"/>
    <property type="match status" value="1"/>
</dbReference>
<accession>A0A1F8DPI3</accession>
<dbReference type="Gene3D" id="3.40.50.12230">
    <property type="match status" value="1"/>
</dbReference>
<dbReference type="PANTHER" id="PTHR11138">
    <property type="entry name" value="METHIONYL-TRNA FORMYLTRANSFERASE"/>
    <property type="match status" value="1"/>
</dbReference>
<dbReference type="EMBL" id="MGIP01000020">
    <property type="protein sequence ID" value="OGM90530.1"/>
    <property type="molecule type" value="Genomic_DNA"/>
</dbReference>
<dbReference type="EC" id="2.1.2.9" evidence="1"/>
<protein>
    <recommendedName>
        <fullName evidence="1">methionyl-tRNA formyltransferase</fullName>
        <ecNumber evidence="1">2.1.2.9</ecNumber>
    </recommendedName>
</protein>
<dbReference type="Proteomes" id="UP000177029">
    <property type="component" value="Unassembled WGS sequence"/>
</dbReference>